<dbReference type="PANTHER" id="PTHR43459:SF1">
    <property type="entry name" value="EG:BACN32G11.4 PROTEIN"/>
    <property type="match status" value="1"/>
</dbReference>
<dbReference type="PANTHER" id="PTHR43459">
    <property type="entry name" value="ENOYL-COA HYDRATASE"/>
    <property type="match status" value="1"/>
</dbReference>
<protein>
    <submittedName>
        <fullName evidence="1">Enoyl-CoA hydratase/isomerase family protein</fullName>
    </submittedName>
</protein>
<dbReference type="InterPro" id="IPR001753">
    <property type="entry name" value="Enoyl-CoA_hydra/iso"/>
</dbReference>
<sequence length="267" mass="27585">MTARSGHPLVRHERQGGVSLVTLDRPERGNALVPGLLASLQAALDTAALQGGPLVLTGSGKAFSTGGDIGGFLDHAGSAETLRAYAGDLVGALNRVILALRRHPGTVIAAVNGPVTGGSLGLALAADRILITDTTFVQPYYAVMGFAPDGGWTALLPQRIGAARASGWIATDARLYADELLRIGLADRICTPAGLTPAALAEARAAIPLDPAILLEARRLAGTDSGDLAPALEAEREAFLDKVVRPETLDRMRAFTAPKTEAARCAS</sequence>
<name>A0ABV7A1E0_9PROT</name>
<accession>A0ABV7A1E0</accession>
<dbReference type="RefSeq" id="WP_343165281.1">
    <property type="nucleotide sequence ID" value="NZ_JBHRSV010000031.1"/>
</dbReference>
<dbReference type="CDD" id="cd06558">
    <property type="entry name" value="crotonase-like"/>
    <property type="match status" value="1"/>
</dbReference>
<dbReference type="Pfam" id="PF00378">
    <property type="entry name" value="ECH_1"/>
    <property type="match status" value="1"/>
</dbReference>
<dbReference type="SUPFAM" id="SSF52096">
    <property type="entry name" value="ClpP/crotonase"/>
    <property type="match status" value="1"/>
</dbReference>
<dbReference type="Proteomes" id="UP001595379">
    <property type="component" value="Unassembled WGS sequence"/>
</dbReference>
<keyword evidence="2" id="KW-1185">Reference proteome</keyword>
<dbReference type="Gene3D" id="3.90.226.10">
    <property type="entry name" value="2-enoyl-CoA Hydratase, Chain A, domain 1"/>
    <property type="match status" value="1"/>
</dbReference>
<proteinExistence type="predicted"/>
<dbReference type="InterPro" id="IPR029045">
    <property type="entry name" value="ClpP/crotonase-like_dom_sf"/>
</dbReference>
<comment type="caution">
    <text evidence="1">The sequence shown here is derived from an EMBL/GenBank/DDBJ whole genome shotgun (WGS) entry which is preliminary data.</text>
</comment>
<evidence type="ECO:0000313" key="1">
    <source>
        <dbReference type="EMBL" id="MFC2927439.1"/>
    </source>
</evidence>
<gene>
    <name evidence="1" type="ORF">ACFOOR_15130</name>
</gene>
<organism evidence="1 2">
    <name type="scientific">Hyphobacterium vulgare</name>
    <dbReference type="NCBI Taxonomy" id="1736751"/>
    <lineage>
        <taxon>Bacteria</taxon>
        <taxon>Pseudomonadati</taxon>
        <taxon>Pseudomonadota</taxon>
        <taxon>Alphaproteobacteria</taxon>
        <taxon>Maricaulales</taxon>
        <taxon>Maricaulaceae</taxon>
        <taxon>Hyphobacterium</taxon>
    </lineage>
</organism>
<reference evidence="2" key="1">
    <citation type="journal article" date="2019" name="Int. J. Syst. Evol. Microbiol.">
        <title>The Global Catalogue of Microorganisms (GCM) 10K type strain sequencing project: providing services to taxonomists for standard genome sequencing and annotation.</title>
        <authorList>
            <consortium name="The Broad Institute Genomics Platform"/>
            <consortium name="The Broad Institute Genome Sequencing Center for Infectious Disease"/>
            <person name="Wu L."/>
            <person name="Ma J."/>
        </authorList>
    </citation>
    <scope>NUCLEOTIDE SEQUENCE [LARGE SCALE GENOMIC DNA]</scope>
    <source>
        <strain evidence="2">KCTC 52487</strain>
    </source>
</reference>
<dbReference type="EMBL" id="JBHRSV010000031">
    <property type="protein sequence ID" value="MFC2927439.1"/>
    <property type="molecule type" value="Genomic_DNA"/>
</dbReference>
<evidence type="ECO:0000313" key="2">
    <source>
        <dbReference type="Proteomes" id="UP001595379"/>
    </source>
</evidence>